<sequence length="117" mass="13309">MLKLPSERTLREYQNSKIENRVVAILFDEIYLNAEIHYDVSADEFKGYSDDASSRDPIPAKTALVSMITWINKPWKQAVGYWFLGGSNDTQRTTNIILNSIDEINKTGLIVKAIITD</sequence>
<dbReference type="Pfam" id="PF21787">
    <property type="entry name" value="TNP-like_RNaseH_N"/>
    <property type="match status" value="1"/>
</dbReference>
<gene>
    <name evidence="2" type="ORF">ABEB36_000263</name>
</gene>
<proteinExistence type="predicted"/>
<dbReference type="AlphaFoldDB" id="A0ABD1FAN8"/>
<dbReference type="InterPro" id="IPR048365">
    <property type="entry name" value="TNP-like_RNaseH_N"/>
</dbReference>
<dbReference type="EMBL" id="JBDJPC010000001">
    <property type="protein sequence ID" value="KAL1516344.1"/>
    <property type="molecule type" value="Genomic_DNA"/>
</dbReference>
<reference evidence="2 3" key="1">
    <citation type="submission" date="2024-05" db="EMBL/GenBank/DDBJ databases">
        <title>Genetic variation in Jamaican populations of the coffee berry borer (Hypothenemus hampei).</title>
        <authorList>
            <person name="Errbii M."/>
            <person name="Myrie A."/>
        </authorList>
    </citation>
    <scope>NUCLEOTIDE SEQUENCE [LARGE SCALE GENOMIC DNA]</scope>
    <source>
        <strain evidence="2">JA-Hopewell-2020-01-JO</strain>
        <tissue evidence="2">Whole body</tissue>
    </source>
</reference>
<accession>A0ABD1FAN8</accession>
<name>A0ABD1FAN8_HYPHA</name>
<evidence type="ECO:0000259" key="1">
    <source>
        <dbReference type="Pfam" id="PF21787"/>
    </source>
</evidence>
<feature type="domain" description="Transposable element P transposase-like RNase H" evidence="1">
    <location>
        <begin position="13"/>
        <end position="117"/>
    </location>
</feature>
<keyword evidence="3" id="KW-1185">Reference proteome</keyword>
<evidence type="ECO:0000313" key="3">
    <source>
        <dbReference type="Proteomes" id="UP001566132"/>
    </source>
</evidence>
<dbReference type="Proteomes" id="UP001566132">
    <property type="component" value="Unassembled WGS sequence"/>
</dbReference>
<organism evidence="2 3">
    <name type="scientific">Hypothenemus hampei</name>
    <name type="common">Coffee berry borer</name>
    <dbReference type="NCBI Taxonomy" id="57062"/>
    <lineage>
        <taxon>Eukaryota</taxon>
        <taxon>Metazoa</taxon>
        <taxon>Ecdysozoa</taxon>
        <taxon>Arthropoda</taxon>
        <taxon>Hexapoda</taxon>
        <taxon>Insecta</taxon>
        <taxon>Pterygota</taxon>
        <taxon>Neoptera</taxon>
        <taxon>Endopterygota</taxon>
        <taxon>Coleoptera</taxon>
        <taxon>Polyphaga</taxon>
        <taxon>Cucujiformia</taxon>
        <taxon>Curculionidae</taxon>
        <taxon>Scolytinae</taxon>
        <taxon>Hypothenemus</taxon>
    </lineage>
</organism>
<comment type="caution">
    <text evidence="2">The sequence shown here is derived from an EMBL/GenBank/DDBJ whole genome shotgun (WGS) entry which is preliminary data.</text>
</comment>
<protein>
    <recommendedName>
        <fullName evidence="1">Transposable element P transposase-like RNase H domain-containing protein</fullName>
    </recommendedName>
</protein>
<evidence type="ECO:0000313" key="2">
    <source>
        <dbReference type="EMBL" id="KAL1516344.1"/>
    </source>
</evidence>